<dbReference type="InterPro" id="IPR036047">
    <property type="entry name" value="F-box-like_dom_sf"/>
</dbReference>
<dbReference type="Pfam" id="PF08387">
    <property type="entry name" value="FBD"/>
    <property type="match status" value="1"/>
</dbReference>
<gene>
    <name evidence="2" type="ORF">LIER_21801</name>
</gene>
<dbReference type="InterPro" id="IPR050232">
    <property type="entry name" value="FBL13/AtMIF1-like"/>
</dbReference>
<dbReference type="PROSITE" id="PS50181">
    <property type="entry name" value="FBOX"/>
    <property type="match status" value="1"/>
</dbReference>
<dbReference type="SUPFAM" id="SSF52047">
    <property type="entry name" value="RNI-like"/>
    <property type="match status" value="1"/>
</dbReference>
<dbReference type="InterPro" id="IPR053781">
    <property type="entry name" value="F-box_AtFBL13-like"/>
</dbReference>
<dbReference type="AlphaFoldDB" id="A0AAV3QX99"/>
<sequence length="422" mass="49205">MVLTNSKTKRRNLSEGMAFLVDRISNLPDSVLSYILSFLPIKQVAATSFLSKRWRCVWTSVDKIYFDDYVRELSLPCFNHLCNKSDITNWINIAIARGVEKLVVRTSVFTFPLTIFTCRTLVDLQIYKLVDIRNMYISSAPFFPCLRKLHIQHLRYDTKSLQHFISRCPVLEHFSSNLYDGMNNEVILVDIVSSTLKQIELLSGFEQKIHLDVPAIEFLRFRSIILPEIAIQEPLSFLVEADITFLQIDSYNININQLRESFVRFIQNFANVKVLRLHFHLPKFFASVGHAQFHNLTKLEIHSAYFEWRLLARLMDSSIHLEDITLRKKHKLAWKEPKNVPICLSTSLRKISLVGYSEDELLMVKYVLRTAEILERLDIQCSTCYGDENERKSVMLQKIQKLHRASERCEVSLVQVCHVDTI</sequence>
<dbReference type="Gene3D" id="3.80.10.10">
    <property type="entry name" value="Ribonuclease Inhibitor"/>
    <property type="match status" value="1"/>
</dbReference>
<evidence type="ECO:0000259" key="1">
    <source>
        <dbReference type="PROSITE" id="PS50181"/>
    </source>
</evidence>
<dbReference type="CDD" id="cd22160">
    <property type="entry name" value="F-box_AtFBL13-like"/>
    <property type="match status" value="1"/>
</dbReference>
<dbReference type="PANTHER" id="PTHR31900:SF34">
    <property type="entry name" value="EMB|CAB62440.1-RELATED"/>
    <property type="match status" value="1"/>
</dbReference>
<proteinExistence type="predicted"/>
<dbReference type="SUPFAM" id="SSF81383">
    <property type="entry name" value="F-box domain"/>
    <property type="match status" value="1"/>
</dbReference>
<dbReference type="InterPro" id="IPR006566">
    <property type="entry name" value="FBD"/>
</dbReference>
<comment type="caution">
    <text evidence="2">The sequence shown here is derived from an EMBL/GenBank/DDBJ whole genome shotgun (WGS) entry which is preliminary data.</text>
</comment>
<evidence type="ECO:0000313" key="3">
    <source>
        <dbReference type="Proteomes" id="UP001454036"/>
    </source>
</evidence>
<evidence type="ECO:0000313" key="2">
    <source>
        <dbReference type="EMBL" id="GAA0166707.1"/>
    </source>
</evidence>
<dbReference type="SMART" id="SM00579">
    <property type="entry name" value="FBD"/>
    <property type="match status" value="1"/>
</dbReference>
<dbReference type="InterPro" id="IPR055411">
    <property type="entry name" value="LRR_FXL15/At3g58940/PEG3-like"/>
</dbReference>
<dbReference type="Pfam" id="PF24758">
    <property type="entry name" value="LRR_At5g56370"/>
    <property type="match status" value="1"/>
</dbReference>
<name>A0AAV3QX99_LITER</name>
<dbReference type="InterPro" id="IPR001810">
    <property type="entry name" value="F-box_dom"/>
</dbReference>
<accession>A0AAV3QX99</accession>
<dbReference type="EMBL" id="BAABME010005826">
    <property type="protein sequence ID" value="GAA0166707.1"/>
    <property type="molecule type" value="Genomic_DNA"/>
</dbReference>
<keyword evidence="3" id="KW-1185">Reference proteome</keyword>
<protein>
    <recommendedName>
        <fullName evidence="1">F-box domain-containing protein</fullName>
    </recommendedName>
</protein>
<dbReference type="Proteomes" id="UP001454036">
    <property type="component" value="Unassembled WGS sequence"/>
</dbReference>
<dbReference type="InterPro" id="IPR032675">
    <property type="entry name" value="LRR_dom_sf"/>
</dbReference>
<feature type="domain" description="F-box" evidence="1">
    <location>
        <begin position="21"/>
        <end position="73"/>
    </location>
</feature>
<dbReference type="Pfam" id="PF00646">
    <property type="entry name" value="F-box"/>
    <property type="match status" value="1"/>
</dbReference>
<reference evidence="2 3" key="1">
    <citation type="submission" date="2024-01" db="EMBL/GenBank/DDBJ databases">
        <title>The complete chloroplast genome sequence of Lithospermum erythrorhizon: insights into the phylogenetic relationship among Boraginaceae species and the maternal lineages of purple gromwells.</title>
        <authorList>
            <person name="Okada T."/>
            <person name="Watanabe K."/>
        </authorList>
    </citation>
    <scope>NUCLEOTIDE SEQUENCE [LARGE SCALE GENOMIC DNA]</scope>
</reference>
<dbReference type="PANTHER" id="PTHR31900">
    <property type="entry name" value="F-BOX/RNI SUPERFAMILY PROTEIN-RELATED"/>
    <property type="match status" value="1"/>
</dbReference>
<organism evidence="2 3">
    <name type="scientific">Lithospermum erythrorhizon</name>
    <name type="common">Purple gromwell</name>
    <name type="synonym">Lithospermum officinale var. erythrorhizon</name>
    <dbReference type="NCBI Taxonomy" id="34254"/>
    <lineage>
        <taxon>Eukaryota</taxon>
        <taxon>Viridiplantae</taxon>
        <taxon>Streptophyta</taxon>
        <taxon>Embryophyta</taxon>
        <taxon>Tracheophyta</taxon>
        <taxon>Spermatophyta</taxon>
        <taxon>Magnoliopsida</taxon>
        <taxon>eudicotyledons</taxon>
        <taxon>Gunneridae</taxon>
        <taxon>Pentapetalae</taxon>
        <taxon>asterids</taxon>
        <taxon>lamiids</taxon>
        <taxon>Boraginales</taxon>
        <taxon>Boraginaceae</taxon>
        <taxon>Boraginoideae</taxon>
        <taxon>Lithospermeae</taxon>
        <taxon>Lithospermum</taxon>
    </lineage>
</organism>
<dbReference type="SMART" id="SM00256">
    <property type="entry name" value="FBOX"/>
    <property type="match status" value="1"/>
</dbReference>